<dbReference type="InterPro" id="IPR025711">
    <property type="entry name" value="PepSY"/>
</dbReference>
<feature type="domain" description="Anti-sigma factor RsgI-like middle" evidence="4">
    <location>
        <begin position="61"/>
        <end position="187"/>
    </location>
</feature>
<dbReference type="Gene3D" id="3.10.450.40">
    <property type="match status" value="1"/>
</dbReference>
<reference evidence="5" key="1">
    <citation type="journal article" date="2021" name="PeerJ">
        <title>Extensive microbial diversity within the chicken gut microbiome revealed by metagenomics and culture.</title>
        <authorList>
            <person name="Gilroy R."/>
            <person name="Ravi A."/>
            <person name="Getino M."/>
            <person name="Pursley I."/>
            <person name="Horton D.L."/>
            <person name="Alikhan N.F."/>
            <person name="Baker D."/>
            <person name="Gharbi K."/>
            <person name="Hall N."/>
            <person name="Watson M."/>
            <person name="Adriaenssens E.M."/>
            <person name="Foster-Nyarko E."/>
            <person name="Jarju S."/>
            <person name="Secka A."/>
            <person name="Antonio M."/>
            <person name="Oren A."/>
            <person name="Chaudhuri R.R."/>
            <person name="La Ragione R."/>
            <person name="Hildebrand F."/>
            <person name="Pallen M.J."/>
        </authorList>
    </citation>
    <scope>NUCLEOTIDE SEQUENCE</scope>
    <source>
        <strain evidence="5">ChiW19-6364</strain>
    </source>
</reference>
<evidence type="ECO:0000313" key="5">
    <source>
        <dbReference type="EMBL" id="HJD39415.1"/>
    </source>
</evidence>
<keyword evidence="2" id="KW-0732">Signal</keyword>
<accession>A0A9D2R8Z5</accession>
<dbReference type="AlphaFoldDB" id="A0A9D2R8Z5"/>
<dbReference type="Pfam" id="PF23750">
    <property type="entry name" value="RsgI_M"/>
    <property type="match status" value="1"/>
</dbReference>
<protein>
    <submittedName>
        <fullName evidence="5">PepSY domain-containing protein</fullName>
    </submittedName>
</protein>
<feature type="signal peptide" evidence="2">
    <location>
        <begin position="1"/>
        <end position="17"/>
    </location>
</feature>
<evidence type="ECO:0000256" key="2">
    <source>
        <dbReference type="SAM" id="SignalP"/>
    </source>
</evidence>
<feature type="compositionally biased region" description="Low complexity" evidence="1">
    <location>
        <begin position="299"/>
        <end position="331"/>
    </location>
</feature>
<feature type="domain" description="PepSY" evidence="3">
    <location>
        <begin position="191"/>
        <end position="253"/>
    </location>
</feature>
<evidence type="ECO:0000259" key="3">
    <source>
        <dbReference type="Pfam" id="PF03413"/>
    </source>
</evidence>
<proteinExistence type="predicted"/>
<dbReference type="PROSITE" id="PS51257">
    <property type="entry name" value="PROKAR_LIPOPROTEIN"/>
    <property type="match status" value="1"/>
</dbReference>
<dbReference type="Pfam" id="PF03413">
    <property type="entry name" value="PepSY"/>
    <property type="match status" value="1"/>
</dbReference>
<evidence type="ECO:0000259" key="4">
    <source>
        <dbReference type="Pfam" id="PF23750"/>
    </source>
</evidence>
<comment type="caution">
    <text evidence="5">The sequence shown here is derived from an EMBL/GenBank/DDBJ whole genome shotgun (WGS) entry which is preliminary data.</text>
</comment>
<dbReference type="InterPro" id="IPR055431">
    <property type="entry name" value="RsgI_M"/>
</dbReference>
<feature type="region of interest" description="Disordered" evidence="1">
    <location>
        <begin position="258"/>
        <end position="355"/>
    </location>
</feature>
<feature type="compositionally biased region" description="Acidic residues" evidence="1">
    <location>
        <begin position="345"/>
        <end position="355"/>
    </location>
</feature>
<reference evidence="5" key="2">
    <citation type="submission" date="2021-04" db="EMBL/GenBank/DDBJ databases">
        <authorList>
            <person name="Gilroy R."/>
        </authorList>
    </citation>
    <scope>NUCLEOTIDE SEQUENCE</scope>
    <source>
        <strain evidence="5">ChiW19-6364</strain>
    </source>
</reference>
<sequence length="355" mass="38434">MKMRKILLGALTTFTLAASVFITGCGSQDAGGSLPPAEESQTEIQTETVGKETAALAEKGIITLSVNPEISIEYDENGMVTNLTGNNVDGEGIVAACQDYQGKDCSTVLEELINRIHEAGYFVDEIDGHKKNIVIQMEPGSVLPDDDFLETISRDTREAVAGLELTSGIVTIDEDDYDESYARNGNPSPYITLEKAKEIALTQAQVSETEAVFEDREFDFDDGIAIYELEFTAQGNEYEYDVHAVTGKILKAEHHIKGQNAGDTDYGPGNDGITDYSDTDYGPDNDGVTDYGNSDYGPNNDGVTNYDDNGTTNYDDGGNTNYDDNGTTNYDDGGDTNYDDNGTTDYDDGNSGYED</sequence>
<dbReference type="EMBL" id="DWUX01000098">
    <property type="protein sequence ID" value="HJD39415.1"/>
    <property type="molecule type" value="Genomic_DNA"/>
</dbReference>
<name>A0A9D2R8Z5_9FIRM</name>
<gene>
    <name evidence="5" type="ORF">H9913_05245</name>
</gene>
<organism evidence="5 6">
    <name type="scientific">Candidatus Blautia stercoripullorum</name>
    <dbReference type="NCBI Taxonomy" id="2838502"/>
    <lineage>
        <taxon>Bacteria</taxon>
        <taxon>Bacillati</taxon>
        <taxon>Bacillota</taxon>
        <taxon>Clostridia</taxon>
        <taxon>Lachnospirales</taxon>
        <taxon>Lachnospiraceae</taxon>
        <taxon>Blautia</taxon>
    </lineage>
</organism>
<evidence type="ECO:0000313" key="6">
    <source>
        <dbReference type="Proteomes" id="UP000823850"/>
    </source>
</evidence>
<dbReference type="Proteomes" id="UP000823850">
    <property type="component" value="Unassembled WGS sequence"/>
</dbReference>
<feature type="chain" id="PRO_5038866551" evidence="2">
    <location>
        <begin position="18"/>
        <end position="355"/>
    </location>
</feature>
<evidence type="ECO:0000256" key="1">
    <source>
        <dbReference type="SAM" id="MobiDB-lite"/>
    </source>
</evidence>